<evidence type="ECO:0000313" key="2">
    <source>
        <dbReference type="EMBL" id="JAE28711.1"/>
    </source>
</evidence>
<sequence length="40" mass="4185">MAKRRSSSLRHHSGQGRLGRGGIGPGRQGKLVCGALSARK</sequence>
<organism evidence="2">
    <name type="scientific">Arundo donax</name>
    <name type="common">Giant reed</name>
    <name type="synonym">Donax arundinaceus</name>
    <dbReference type="NCBI Taxonomy" id="35708"/>
    <lineage>
        <taxon>Eukaryota</taxon>
        <taxon>Viridiplantae</taxon>
        <taxon>Streptophyta</taxon>
        <taxon>Embryophyta</taxon>
        <taxon>Tracheophyta</taxon>
        <taxon>Spermatophyta</taxon>
        <taxon>Magnoliopsida</taxon>
        <taxon>Liliopsida</taxon>
        <taxon>Poales</taxon>
        <taxon>Poaceae</taxon>
        <taxon>PACMAD clade</taxon>
        <taxon>Arundinoideae</taxon>
        <taxon>Arundineae</taxon>
        <taxon>Arundo</taxon>
    </lineage>
</organism>
<protein>
    <submittedName>
        <fullName evidence="2">Uncharacterized protein</fullName>
    </submittedName>
</protein>
<reference evidence="2" key="2">
    <citation type="journal article" date="2015" name="Data Brief">
        <title>Shoot transcriptome of the giant reed, Arundo donax.</title>
        <authorList>
            <person name="Barrero R.A."/>
            <person name="Guerrero F.D."/>
            <person name="Moolhuijzen P."/>
            <person name="Goolsby J.A."/>
            <person name="Tidwell J."/>
            <person name="Bellgard S.E."/>
            <person name="Bellgard M.I."/>
        </authorList>
    </citation>
    <scope>NUCLEOTIDE SEQUENCE</scope>
    <source>
        <tissue evidence="2">Shoot tissue taken approximately 20 cm above the soil surface</tissue>
    </source>
</reference>
<dbReference type="EMBL" id="GBRH01169185">
    <property type="protein sequence ID" value="JAE28711.1"/>
    <property type="molecule type" value="Transcribed_RNA"/>
</dbReference>
<evidence type="ECO:0000256" key="1">
    <source>
        <dbReference type="SAM" id="MobiDB-lite"/>
    </source>
</evidence>
<feature type="region of interest" description="Disordered" evidence="1">
    <location>
        <begin position="1"/>
        <end position="40"/>
    </location>
</feature>
<name>A0A0A9H1J5_ARUDO</name>
<accession>A0A0A9H1J5</accession>
<feature type="compositionally biased region" description="Basic residues" evidence="1">
    <location>
        <begin position="1"/>
        <end position="14"/>
    </location>
</feature>
<reference evidence="2" key="1">
    <citation type="submission" date="2014-09" db="EMBL/GenBank/DDBJ databases">
        <authorList>
            <person name="Magalhaes I.L.F."/>
            <person name="Oliveira U."/>
            <person name="Santos F.R."/>
            <person name="Vidigal T.H.D.A."/>
            <person name="Brescovit A.D."/>
            <person name="Santos A.J."/>
        </authorList>
    </citation>
    <scope>NUCLEOTIDE SEQUENCE</scope>
    <source>
        <tissue evidence="2">Shoot tissue taken approximately 20 cm above the soil surface</tissue>
    </source>
</reference>
<feature type="compositionally biased region" description="Gly residues" evidence="1">
    <location>
        <begin position="16"/>
        <end position="27"/>
    </location>
</feature>
<dbReference type="AlphaFoldDB" id="A0A0A9H1J5"/>
<proteinExistence type="predicted"/>